<sequence length="468" mass="52075">MSKDTAALTGSAAETVGNRTAGTRPSRRLVTLLGYWSLAALAVTAARIWSPPSATALANLWWCAGALLFGAALLDFLTGRRVAGLEGSRRPPGNLALGVPNQVRLTLRNLGPRRLCLNVCDALPAQLHTDGLPRRALLEPQQEVTIDYPLVPHRRGRADFGCIEVLADSPWGLWQTKATLGRPESVKVYPNFLGISSLQALSTEQSLRFLGLHQRQRRGEGMDFRQLREYREGDSQRQVDWRASARLRKLVSREYQDERDQEIVYMLDCGRRMHAKDGELSHFDHALNALLLSAYVAIKQGDAVGLEAFAADNTSTGGRLPPVKGEGGINLLLNHVYDLHSGTANPDYISSAEQLLAAHPRRALVILITNLRDEDSDELLAAVRLLSRRHLVMVASLRETAVDELLRRPVRTFGEAVNTAAARDFLQRRVQLLQQLRARNVLVVDSEPRHLHMALVQTYWELKRCGRI</sequence>
<dbReference type="AlphaFoldDB" id="A0A143HPT1"/>
<dbReference type="EMBL" id="CP014864">
    <property type="protein sequence ID" value="AMX03744.1"/>
    <property type="molecule type" value="Genomic_DNA"/>
</dbReference>
<protein>
    <recommendedName>
        <fullName evidence="1">DUF58 domain-containing protein</fullName>
    </recommendedName>
</protein>
<dbReference type="GeneID" id="76609366"/>
<accession>A0A143HPT1</accession>
<gene>
    <name evidence="2" type="ORF">A3224_15150</name>
</gene>
<keyword evidence="3" id="KW-1185">Reference proteome</keyword>
<dbReference type="PANTHER" id="PTHR33608:SF3">
    <property type="entry name" value="SLR2013 PROTEIN"/>
    <property type="match status" value="1"/>
</dbReference>
<dbReference type="Pfam" id="PF01882">
    <property type="entry name" value="DUF58"/>
    <property type="match status" value="1"/>
</dbReference>
<dbReference type="RefSeq" id="WP_067156540.1">
    <property type="nucleotide sequence ID" value="NZ_CP014864.1"/>
</dbReference>
<dbReference type="Proteomes" id="UP000076077">
    <property type="component" value="Chromosome"/>
</dbReference>
<dbReference type="STRING" id="252514.A3224_15150"/>
<name>A0A143HPT1_MICTH</name>
<dbReference type="InterPro" id="IPR002881">
    <property type="entry name" value="DUF58"/>
</dbReference>
<evidence type="ECO:0000313" key="2">
    <source>
        <dbReference type="EMBL" id="AMX03744.1"/>
    </source>
</evidence>
<dbReference type="OrthoDB" id="9812729at2"/>
<organism evidence="2 3">
    <name type="scientific">Microbulbifer thermotolerans</name>
    <dbReference type="NCBI Taxonomy" id="252514"/>
    <lineage>
        <taxon>Bacteria</taxon>
        <taxon>Pseudomonadati</taxon>
        <taxon>Pseudomonadota</taxon>
        <taxon>Gammaproteobacteria</taxon>
        <taxon>Cellvibrionales</taxon>
        <taxon>Microbulbiferaceae</taxon>
        <taxon>Microbulbifer</taxon>
    </lineage>
</organism>
<proteinExistence type="predicted"/>
<reference evidence="3" key="1">
    <citation type="submission" date="2016-03" db="EMBL/GenBank/DDBJ databases">
        <authorList>
            <person name="Lee Y.-S."/>
            <person name="Choi Y.-L."/>
        </authorList>
    </citation>
    <scope>NUCLEOTIDE SEQUENCE [LARGE SCALE GENOMIC DNA]</scope>
    <source>
        <strain evidence="3">DAU221</strain>
    </source>
</reference>
<evidence type="ECO:0000313" key="3">
    <source>
        <dbReference type="Proteomes" id="UP000076077"/>
    </source>
</evidence>
<dbReference type="PANTHER" id="PTHR33608">
    <property type="entry name" value="BLL2464 PROTEIN"/>
    <property type="match status" value="1"/>
</dbReference>
<dbReference type="KEGG" id="mthd:A3224_15150"/>
<evidence type="ECO:0000259" key="1">
    <source>
        <dbReference type="Pfam" id="PF01882"/>
    </source>
</evidence>
<feature type="domain" description="DUF58" evidence="1">
    <location>
        <begin position="227"/>
        <end position="399"/>
    </location>
</feature>